<dbReference type="InterPro" id="IPR011050">
    <property type="entry name" value="Pectin_lyase_fold/virulence"/>
</dbReference>
<dbReference type="AlphaFoldDB" id="A0A1G5AQH3"/>
<keyword evidence="4" id="KW-1185">Reference proteome</keyword>
<dbReference type="Proteomes" id="UP000183104">
    <property type="component" value="Unassembled WGS sequence"/>
</dbReference>
<feature type="domain" description="Right handed beta helix" evidence="2">
    <location>
        <begin position="218"/>
        <end position="384"/>
    </location>
</feature>
<dbReference type="EMBL" id="FMUN01000001">
    <property type="protein sequence ID" value="SCX80134.1"/>
    <property type="molecule type" value="Genomic_DNA"/>
</dbReference>
<dbReference type="PROSITE" id="PS51257">
    <property type="entry name" value="PROKAR_LIPOPROTEIN"/>
    <property type="match status" value="1"/>
</dbReference>
<gene>
    <name evidence="3" type="ORF">SAMN05661077_0498</name>
</gene>
<feature type="region of interest" description="Disordered" evidence="1">
    <location>
        <begin position="31"/>
        <end position="106"/>
    </location>
</feature>
<accession>A0A1G5AQH3</accession>
<evidence type="ECO:0000313" key="4">
    <source>
        <dbReference type="Proteomes" id="UP000183104"/>
    </source>
</evidence>
<feature type="compositionally biased region" description="Low complexity" evidence="1">
    <location>
        <begin position="42"/>
        <end position="92"/>
    </location>
</feature>
<dbReference type="SUPFAM" id="SSF51126">
    <property type="entry name" value="Pectin lyase-like"/>
    <property type="match status" value="1"/>
</dbReference>
<evidence type="ECO:0000259" key="2">
    <source>
        <dbReference type="Pfam" id="PF13229"/>
    </source>
</evidence>
<organism evidence="3 4">
    <name type="scientific">Thiohalorhabdus denitrificans</name>
    <dbReference type="NCBI Taxonomy" id="381306"/>
    <lineage>
        <taxon>Bacteria</taxon>
        <taxon>Pseudomonadati</taxon>
        <taxon>Pseudomonadota</taxon>
        <taxon>Gammaproteobacteria</taxon>
        <taxon>Thiohalorhabdales</taxon>
        <taxon>Thiohalorhabdaceae</taxon>
        <taxon>Thiohalorhabdus</taxon>
    </lineage>
</organism>
<protein>
    <submittedName>
        <fullName evidence="3">Right handed beta helix region</fullName>
    </submittedName>
</protein>
<dbReference type="Pfam" id="PF13229">
    <property type="entry name" value="Beta_helix"/>
    <property type="match status" value="1"/>
</dbReference>
<proteinExistence type="predicted"/>
<evidence type="ECO:0000313" key="3">
    <source>
        <dbReference type="EMBL" id="SCX80134.1"/>
    </source>
</evidence>
<dbReference type="InterPro" id="IPR012334">
    <property type="entry name" value="Pectin_lyas_fold"/>
</dbReference>
<name>A0A1G5AQH3_9GAMM</name>
<dbReference type="Gene3D" id="2.160.20.10">
    <property type="entry name" value="Single-stranded right-handed beta-helix, Pectin lyase-like"/>
    <property type="match status" value="1"/>
</dbReference>
<evidence type="ECO:0000256" key="1">
    <source>
        <dbReference type="SAM" id="MobiDB-lite"/>
    </source>
</evidence>
<reference evidence="4" key="1">
    <citation type="submission" date="2016-10" db="EMBL/GenBank/DDBJ databases">
        <authorList>
            <person name="Varghese N."/>
        </authorList>
    </citation>
    <scope>NUCLEOTIDE SEQUENCE [LARGE SCALE GENOMIC DNA]</scope>
    <source>
        <strain evidence="4">HL 19</strain>
    </source>
</reference>
<sequence length="459" mass="48716">MNGKSGGNLLGTAAVGLAALLLSACGDEEAASDFLDQNEPATEQQQDSGSQGSTSEDSTSGDSTSGDSTSGDSTSGDSTSGGSTSGDSAGGTSDEETAAIDCGTSPCVGPDHPYSSVQAAVDAAPDGGSVGIQDGSYRQCFVIPEHKSLTIKALDGRPHIKSRLCDGDKGVLVNYSKGEVVVDGLELSDAGTDKVIWHHDNTGALILRNVEVHNAGMGILASTNSERLEIHDSEFYDMDEPTQNGHLVYAGQVKDLVIKGSYFHSARNGHMIKAKSVNVDIENNYLLDNYGTTANLINIWGCGTNRVVGNAIVSENRDGAVQAMDVTVRKRYGDVKPCPVNNADITIAYNSFLKKGETLWSSLLLDVYDMDSMTIENNLVTGARLVKDGTTQGVYWYPGDWNGKNQSYAADQYLDDQLHVESAPSAVDSAHEPTEQYRHPMATEPRDNAYNMGAYSISQ</sequence>
<dbReference type="InterPro" id="IPR039448">
    <property type="entry name" value="Beta_helix"/>
</dbReference>